<feature type="signal peptide" evidence="1">
    <location>
        <begin position="1"/>
        <end position="20"/>
    </location>
</feature>
<dbReference type="RefSeq" id="WP_189073681.1">
    <property type="nucleotide sequence ID" value="NZ_BMQN01000006.1"/>
</dbReference>
<reference evidence="3" key="1">
    <citation type="journal article" date="2019" name="Int. J. Syst. Evol. Microbiol.">
        <title>The Global Catalogue of Microorganisms (GCM) 10K type strain sequencing project: providing services to taxonomists for standard genome sequencing and annotation.</title>
        <authorList>
            <consortium name="The Broad Institute Genomics Platform"/>
            <consortium name="The Broad Institute Genome Sequencing Center for Infectious Disease"/>
            <person name="Wu L."/>
            <person name="Ma J."/>
        </authorList>
    </citation>
    <scope>NUCLEOTIDE SEQUENCE [LARGE SCALE GENOMIC DNA]</scope>
    <source>
        <strain evidence="3">JCM 31405</strain>
    </source>
</reference>
<keyword evidence="1" id="KW-0732">Signal</keyword>
<dbReference type="PROSITE" id="PS51257">
    <property type="entry name" value="PROKAR_LIPOPROTEIN"/>
    <property type="match status" value="1"/>
</dbReference>
<gene>
    <name evidence="2" type="ORF">GCM10008960_26860</name>
</gene>
<name>A0ABQ2S8D9_9DEIO</name>
<organism evidence="2 3">
    <name type="scientific">Deinococcus sedimenti</name>
    <dbReference type="NCBI Taxonomy" id="1867090"/>
    <lineage>
        <taxon>Bacteria</taxon>
        <taxon>Thermotogati</taxon>
        <taxon>Deinococcota</taxon>
        <taxon>Deinococci</taxon>
        <taxon>Deinococcales</taxon>
        <taxon>Deinococcaceae</taxon>
        <taxon>Deinococcus</taxon>
    </lineage>
</organism>
<accession>A0ABQ2S8D9</accession>
<evidence type="ECO:0000256" key="1">
    <source>
        <dbReference type="SAM" id="SignalP"/>
    </source>
</evidence>
<keyword evidence="3" id="KW-1185">Reference proteome</keyword>
<evidence type="ECO:0008006" key="4">
    <source>
        <dbReference type="Google" id="ProtNLM"/>
    </source>
</evidence>
<dbReference type="EMBL" id="BMQN01000006">
    <property type="protein sequence ID" value="GGR98821.1"/>
    <property type="molecule type" value="Genomic_DNA"/>
</dbReference>
<evidence type="ECO:0000313" key="3">
    <source>
        <dbReference type="Proteomes" id="UP000644548"/>
    </source>
</evidence>
<sequence length="173" mass="18407">MKRSVLLVPMLLAACAPAYSGPKPAPNEVIAEVTSPLSTGGSRPSSLRLPEDREASVSSFARISALIITQSTYNTGLPSGYGTFTFPDGADSMKILSEKEAPLHVRVAWRATSTDGRNTVHVTWESRPLGGQLVSVTAQATATDASVNTRRIEDNLLHAFTSGSNVRPVAWGR</sequence>
<proteinExistence type="predicted"/>
<dbReference type="Proteomes" id="UP000644548">
    <property type="component" value="Unassembled WGS sequence"/>
</dbReference>
<comment type="caution">
    <text evidence="2">The sequence shown here is derived from an EMBL/GenBank/DDBJ whole genome shotgun (WGS) entry which is preliminary data.</text>
</comment>
<evidence type="ECO:0000313" key="2">
    <source>
        <dbReference type="EMBL" id="GGR98821.1"/>
    </source>
</evidence>
<protein>
    <recommendedName>
        <fullName evidence="4">Lipoprotein</fullName>
    </recommendedName>
</protein>
<feature type="chain" id="PRO_5047478679" description="Lipoprotein" evidence="1">
    <location>
        <begin position="21"/>
        <end position="173"/>
    </location>
</feature>